<dbReference type="GO" id="GO:0009253">
    <property type="term" value="P:peptidoglycan catabolic process"/>
    <property type="evidence" value="ECO:0007669"/>
    <property type="project" value="InterPro"/>
</dbReference>
<feature type="compositionally biased region" description="Low complexity" evidence="2">
    <location>
        <begin position="380"/>
        <end position="402"/>
    </location>
</feature>
<evidence type="ECO:0000259" key="4">
    <source>
        <dbReference type="Pfam" id="PF01520"/>
    </source>
</evidence>
<dbReference type="Gene3D" id="2.60.40.3500">
    <property type="match status" value="1"/>
</dbReference>
<keyword evidence="1" id="KW-0378">Hydrolase</keyword>
<dbReference type="GO" id="GO:0008745">
    <property type="term" value="F:N-acetylmuramoyl-L-alanine amidase activity"/>
    <property type="evidence" value="ECO:0007669"/>
    <property type="project" value="InterPro"/>
</dbReference>
<feature type="signal peptide" evidence="3">
    <location>
        <begin position="1"/>
        <end position="27"/>
    </location>
</feature>
<gene>
    <name evidence="6" type="ORF">DdX_20898</name>
</gene>
<protein>
    <submittedName>
        <fullName evidence="6">N-acetylmuramoyl-L-alanine amidase domain-containing protein</fullName>
    </submittedName>
</protein>
<feature type="chain" id="PRO_5042206994" evidence="3">
    <location>
        <begin position="28"/>
        <end position="461"/>
    </location>
</feature>
<keyword evidence="7" id="KW-1185">Reference proteome</keyword>
<reference evidence="6" key="1">
    <citation type="submission" date="2022-01" db="EMBL/GenBank/DDBJ databases">
        <title>Genome Sequence Resource for Two Populations of Ditylenchus destructor, the Migratory Endoparasitic Phytonematode.</title>
        <authorList>
            <person name="Zhang H."/>
            <person name="Lin R."/>
            <person name="Xie B."/>
        </authorList>
    </citation>
    <scope>NUCLEOTIDE SEQUENCE</scope>
    <source>
        <strain evidence="6">BazhouSP</strain>
    </source>
</reference>
<feature type="region of interest" description="Disordered" evidence="2">
    <location>
        <begin position="327"/>
        <end position="461"/>
    </location>
</feature>
<dbReference type="InterPro" id="IPR002508">
    <property type="entry name" value="MurNAc-LAA_cat"/>
</dbReference>
<dbReference type="PANTHER" id="PTHR30404">
    <property type="entry name" value="N-ACETYLMURAMOYL-L-ALANINE AMIDASE"/>
    <property type="match status" value="1"/>
</dbReference>
<proteinExistence type="predicted"/>
<name>A0AAD4QVQ5_9BILA</name>
<dbReference type="InterPro" id="IPR050695">
    <property type="entry name" value="N-acetylmuramoyl_amidase_3"/>
</dbReference>
<evidence type="ECO:0000259" key="5">
    <source>
        <dbReference type="Pfam" id="PF11741"/>
    </source>
</evidence>
<dbReference type="CDD" id="cd02696">
    <property type="entry name" value="MurNAc-LAA"/>
    <property type="match status" value="1"/>
</dbReference>
<keyword evidence="3" id="KW-0732">Signal</keyword>
<dbReference type="InterPro" id="IPR021731">
    <property type="entry name" value="AMIN_dom"/>
</dbReference>
<evidence type="ECO:0000256" key="1">
    <source>
        <dbReference type="ARBA" id="ARBA00022801"/>
    </source>
</evidence>
<evidence type="ECO:0000256" key="2">
    <source>
        <dbReference type="SAM" id="MobiDB-lite"/>
    </source>
</evidence>
<feature type="domain" description="MurNAc-LAA" evidence="4">
    <location>
        <begin position="238"/>
        <end position="333"/>
    </location>
</feature>
<feature type="domain" description="AMIN" evidence="5">
    <location>
        <begin position="87"/>
        <end position="156"/>
    </location>
</feature>
<comment type="caution">
    <text evidence="6">The sequence shown here is derived from an EMBL/GenBank/DDBJ whole genome shotgun (WGS) entry which is preliminary data.</text>
</comment>
<sequence>MLGLFAQQRVAILLGDLIVIGVDFAEGQEAVAVAAIFDERRLERGLHAGYLGQIDIALELPALGGLEINPRFGWLTGAPSWAGTIREIDVQSNRIVIQFDERVAAASSFVLAGPNRIALDLAGAAPGARADAGGPVSSVRQARAATGSRVVFDLARPAIVTQGRFSADGTALTLELRTVDDSRFRPRRGRRTDELPAPLQLHPRVEPPQLQRLGPRAAAPGRVQAARIQGDDESRPLVVIDAGHGGHDPGAISADGLQEKDLTLKTARAIRDELLSSGRVRVAMTREDDRYLLHRDRFEIARKLGAALFISVHCDAAHNAEASGATVYTLPRSPPTRSRAPRRAREQVGPALGHRPWRTESRGFLDPDRSGPARDDEQLGQVRPAARPRGAGADAGQGQLPPHGLAVGAQGPRRAVDPVRDRLYLERKGRSLPQFRRWPPPRGGKREPCGRHPFATRMAAR</sequence>
<dbReference type="Gene3D" id="3.40.630.40">
    <property type="entry name" value="Zn-dependent exopeptidases"/>
    <property type="match status" value="1"/>
</dbReference>
<accession>A0AAD4QVQ5</accession>
<dbReference type="AlphaFoldDB" id="A0AAD4QVQ5"/>
<feature type="compositionally biased region" description="Basic and acidic residues" evidence="2">
    <location>
        <begin position="357"/>
        <end position="377"/>
    </location>
</feature>
<dbReference type="Proteomes" id="UP001201812">
    <property type="component" value="Unassembled WGS sequence"/>
</dbReference>
<dbReference type="SUPFAM" id="SSF53187">
    <property type="entry name" value="Zn-dependent exopeptidases"/>
    <property type="match status" value="1"/>
</dbReference>
<dbReference type="PANTHER" id="PTHR30404:SF0">
    <property type="entry name" value="N-ACETYLMURAMOYL-L-ALANINE AMIDASE AMIC"/>
    <property type="match status" value="1"/>
</dbReference>
<organism evidence="6 7">
    <name type="scientific">Ditylenchus destructor</name>
    <dbReference type="NCBI Taxonomy" id="166010"/>
    <lineage>
        <taxon>Eukaryota</taxon>
        <taxon>Metazoa</taxon>
        <taxon>Ecdysozoa</taxon>
        <taxon>Nematoda</taxon>
        <taxon>Chromadorea</taxon>
        <taxon>Rhabditida</taxon>
        <taxon>Tylenchina</taxon>
        <taxon>Tylenchomorpha</taxon>
        <taxon>Sphaerularioidea</taxon>
        <taxon>Anguinidae</taxon>
        <taxon>Anguininae</taxon>
        <taxon>Ditylenchus</taxon>
    </lineage>
</organism>
<evidence type="ECO:0000256" key="3">
    <source>
        <dbReference type="SAM" id="SignalP"/>
    </source>
</evidence>
<evidence type="ECO:0000313" key="6">
    <source>
        <dbReference type="EMBL" id="KAI1692978.1"/>
    </source>
</evidence>
<evidence type="ECO:0000313" key="7">
    <source>
        <dbReference type="Proteomes" id="UP001201812"/>
    </source>
</evidence>
<dbReference type="Pfam" id="PF11741">
    <property type="entry name" value="AMIN"/>
    <property type="match status" value="1"/>
</dbReference>
<feature type="compositionally biased region" description="Basic and acidic residues" evidence="2">
    <location>
        <begin position="414"/>
        <end position="429"/>
    </location>
</feature>
<dbReference type="EMBL" id="JAKKPZ010000690">
    <property type="protein sequence ID" value="KAI1692978.1"/>
    <property type="molecule type" value="Genomic_DNA"/>
</dbReference>
<dbReference type="Pfam" id="PF01520">
    <property type="entry name" value="Amidase_3"/>
    <property type="match status" value="1"/>
</dbReference>